<dbReference type="Proteomes" id="UP001646141">
    <property type="component" value="Unassembled WGS sequence"/>
</dbReference>
<feature type="transmembrane region" description="Helical" evidence="1">
    <location>
        <begin position="50"/>
        <end position="70"/>
    </location>
</feature>
<dbReference type="InterPro" id="IPR005135">
    <property type="entry name" value="Endo/exonuclease/phosphatase"/>
</dbReference>
<dbReference type="SUPFAM" id="SSF56219">
    <property type="entry name" value="DNase I-like"/>
    <property type="match status" value="1"/>
</dbReference>
<dbReference type="Pfam" id="PF03372">
    <property type="entry name" value="Exo_endo_phos"/>
    <property type="match status" value="1"/>
</dbReference>
<feature type="transmembrane region" description="Helical" evidence="1">
    <location>
        <begin position="77"/>
        <end position="96"/>
    </location>
</feature>
<protein>
    <submittedName>
        <fullName evidence="3">Endonuclease</fullName>
    </submittedName>
</protein>
<evidence type="ECO:0000313" key="4">
    <source>
        <dbReference type="Proteomes" id="UP001646141"/>
    </source>
</evidence>
<feature type="transmembrane region" description="Helical" evidence="1">
    <location>
        <begin position="23"/>
        <end position="44"/>
    </location>
</feature>
<dbReference type="InterPro" id="IPR036691">
    <property type="entry name" value="Endo/exonu/phosph_ase_sf"/>
</dbReference>
<accession>A0ABS1SRU4</accession>
<evidence type="ECO:0000259" key="2">
    <source>
        <dbReference type="Pfam" id="PF03372"/>
    </source>
</evidence>
<name>A0ABS1SRU4_9MICO</name>
<evidence type="ECO:0000313" key="3">
    <source>
        <dbReference type="EMBL" id="MBL3690855.1"/>
    </source>
</evidence>
<keyword evidence="1" id="KW-1133">Transmembrane helix</keyword>
<keyword evidence="3" id="KW-0378">Hydrolase</keyword>
<keyword evidence="1" id="KW-0472">Membrane</keyword>
<keyword evidence="4" id="KW-1185">Reference proteome</keyword>
<keyword evidence="3" id="KW-0255">Endonuclease</keyword>
<sequence>MAASETVGKERVDVARRNGRRRVGILIAACAAVLAAAFLAPARFPNSFGLAMPFEAALPWLGVLVALLLIAALARRAWLGILVSLVAVAAWSWVFVPRILPLEPVAMVGNTDTVSVLSQNVRVSAGDTAGARATAEKLRGEGADLLALQEIAPEQRETVAVALRETYPYEAHASTVGLWSRYPILTSEPLDLGLGWDRALRATIATPGGDTEVYVVHAASARIDGHAPRDEMLAELAEEIRNDGSPRIIAAGDFNASSDDRSFVPLRELLAEPRQGAGGFGFSWPAQFPVVRLDHILLRGFDAREMTTTPIGDSDHLAVSAVLRPSA</sequence>
<gene>
    <name evidence="3" type="ORF">D3226_12970</name>
</gene>
<dbReference type="Gene3D" id="3.60.10.10">
    <property type="entry name" value="Endonuclease/exonuclease/phosphatase"/>
    <property type="match status" value="1"/>
</dbReference>
<dbReference type="GO" id="GO:0004519">
    <property type="term" value="F:endonuclease activity"/>
    <property type="evidence" value="ECO:0007669"/>
    <property type="project" value="UniProtKB-KW"/>
</dbReference>
<organism evidence="3 4">
    <name type="scientific">Leucobacter chromiireducens subsp. chromiireducens</name>
    <dbReference type="NCBI Taxonomy" id="660067"/>
    <lineage>
        <taxon>Bacteria</taxon>
        <taxon>Bacillati</taxon>
        <taxon>Actinomycetota</taxon>
        <taxon>Actinomycetes</taxon>
        <taxon>Micrococcales</taxon>
        <taxon>Microbacteriaceae</taxon>
        <taxon>Leucobacter</taxon>
    </lineage>
</organism>
<proteinExistence type="predicted"/>
<feature type="domain" description="Endonuclease/exonuclease/phosphatase" evidence="2">
    <location>
        <begin position="117"/>
        <end position="316"/>
    </location>
</feature>
<keyword evidence="3" id="KW-0540">Nuclease</keyword>
<reference evidence="3 4" key="1">
    <citation type="submission" date="2018-09" db="EMBL/GenBank/DDBJ databases">
        <title>Comparative genomics of Leucobacter spp.</title>
        <authorList>
            <person name="Reis A.C."/>
            <person name="Kolvenbach B.A."/>
            <person name="Corvini P.F.X."/>
            <person name="Nunes O.C."/>
        </authorList>
    </citation>
    <scope>NUCLEOTIDE SEQUENCE [LARGE SCALE GENOMIC DNA]</scope>
    <source>
        <strain evidence="3 4">L-1</strain>
    </source>
</reference>
<keyword evidence="1" id="KW-0812">Transmembrane</keyword>
<comment type="caution">
    <text evidence="3">The sequence shown here is derived from an EMBL/GenBank/DDBJ whole genome shotgun (WGS) entry which is preliminary data.</text>
</comment>
<evidence type="ECO:0000256" key="1">
    <source>
        <dbReference type="SAM" id="Phobius"/>
    </source>
</evidence>
<dbReference type="EMBL" id="QYAD01000005">
    <property type="protein sequence ID" value="MBL3690855.1"/>
    <property type="molecule type" value="Genomic_DNA"/>
</dbReference>